<feature type="domain" description="PDZ" evidence="6">
    <location>
        <begin position="277"/>
        <end position="344"/>
    </location>
</feature>
<dbReference type="Pfam" id="PF13180">
    <property type="entry name" value="PDZ_2"/>
    <property type="match status" value="1"/>
</dbReference>
<evidence type="ECO:0000256" key="4">
    <source>
        <dbReference type="ARBA" id="ARBA00022825"/>
    </source>
</evidence>
<dbReference type="GO" id="GO:0006508">
    <property type="term" value="P:proteolysis"/>
    <property type="evidence" value="ECO:0007669"/>
    <property type="project" value="UniProtKB-KW"/>
</dbReference>
<dbReference type="InterPro" id="IPR009003">
    <property type="entry name" value="Peptidase_S1_PA"/>
</dbReference>
<dbReference type="RefSeq" id="WP_283173780.1">
    <property type="nucleotide sequence ID" value="NZ_JAPNOA010000027.1"/>
</dbReference>
<evidence type="ECO:0000256" key="3">
    <source>
        <dbReference type="ARBA" id="ARBA00022801"/>
    </source>
</evidence>
<dbReference type="Gene3D" id="2.40.10.120">
    <property type="match status" value="1"/>
</dbReference>
<evidence type="ECO:0000256" key="1">
    <source>
        <dbReference type="ARBA" id="ARBA00010541"/>
    </source>
</evidence>
<dbReference type="Pfam" id="PF13365">
    <property type="entry name" value="Trypsin_2"/>
    <property type="match status" value="1"/>
</dbReference>
<feature type="transmembrane region" description="Helical" evidence="5">
    <location>
        <begin position="12"/>
        <end position="32"/>
    </location>
</feature>
<keyword evidence="5" id="KW-0472">Membrane</keyword>
<keyword evidence="8" id="KW-1185">Reference proteome</keyword>
<dbReference type="SUPFAM" id="SSF50156">
    <property type="entry name" value="PDZ domain-like"/>
    <property type="match status" value="1"/>
</dbReference>
<dbReference type="Proteomes" id="UP001150830">
    <property type="component" value="Unassembled WGS sequence"/>
</dbReference>
<dbReference type="InterPro" id="IPR036034">
    <property type="entry name" value="PDZ_sf"/>
</dbReference>
<dbReference type="InterPro" id="IPR001478">
    <property type="entry name" value="PDZ"/>
</dbReference>
<protein>
    <submittedName>
        <fullName evidence="7">Trypsin-like peptidase domain-containing protein</fullName>
    </submittedName>
</protein>
<reference evidence="7" key="1">
    <citation type="submission" date="2022-11" db="EMBL/GenBank/DDBJ databases">
        <title>Parathalassolutuus dongxingensis gen. nov., sp. nov., a novel member of family Oceanospirillaceae isolated from a coastal shrimp pond in Guangxi, China.</title>
        <authorList>
            <person name="Chen H."/>
        </authorList>
    </citation>
    <scope>NUCLEOTIDE SEQUENCE</scope>
    <source>
        <strain evidence="7">G-43</strain>
    </source>
</reference>
<sequence>MSKQSFVHSILVPGLVGLSVALLILLLAPQWVTPEANPVSAPTAAVEAAATSTPEVAPTLITSYADAVELAAPSVVNIYTSKVIKRKLHPLFDDPLFQRLFGANPEPSERVQSSLGSGVIMSADGYIMTNNHVIKDADQIVVALHDGREANATLVGSDPEADLALLKIELNQLPAIVIADDKPLRVGDIVMAIGNPFGVGQTVTQGIVSATGRNRLGLNTYEDYIQTDAAINPGNSGGALINAYGKLVGINTAIFSQSGGSEGIGFAIPVKVAQRALTDIAKHGTTIRGWLGIEVQEATPRLLDALGLPQALKGLIVTNLYDGGPALAAGLQVGDIIININGVDANDAHTAMNQIAALHPGDSIRIRYMRNGKSAETTAIAGQRKPQAEPTSQK</sequence>
<evidence type="ECO:0000259" key="6">
    <source>
        <dbReference type="PROSITE" id="PS50106"/>
    </source>
</evidence>
<dbReference type="SMART" id="SM00228">
    <property type="entry name" value="PDZ"/>
    <property type="match status" value="1"/>
</dbReference>
<dbReference type="GO" id="GO:0004252">
    <property type="term" value="F:serine-type endopeptidase activity"/>
    <property type="evidence" value="ECO:0007669"/>
    <property type="project" value="InterPro"/>
</dbReference>
<dbReference type="AlphaFoldDB" id="A0A9X3EJQ5"/>
<dbReference type="PRINTS" id="PR00834">
    <property type="entry name" value="PROTEASES2C"/>
</dbReference>
<dbReference type="PROSITE" id="PS50106">
    <property type="entry name" value="PDZ"/>
    <property type="match status" value="1"/>
</dbReference>
<evidence type="ECO:0000313" key="8">
    <source>
        <dbReference type="Proteomes" id="UP001150830"/>
    </source>
</evidence>
<gene>
    <name evidence="7" type="ORF">OUO13_10230</name>
</gene>
<accession>A0A9X3EJQ5</accession>
<proteinExistence type="inferred from homology"/>
<keyword evidence="2" id="KW-0645">Protease</keyword>
<dbReference type="SUPFAM" id="SSF50494">
    <property type="entry name" value="Trypsin-like serine proteases"/>
    <property type="match status" value="1"/>
</dbReference>
<comment type="similarity">
    <text evidence="1">Belongs to the peptidase S1C family.</text>
</comment>
<comment type="caution">
    <text evidence="7">The sequence shown here is derived from an EMBL/GenBank/DDBJ whole genome shotgun (WGS) entry which is preliminary data.</text>
</comment>
<name>A0A9X3EJQ5_9GAMM</name>
<dbReference type="Gene3D" id="2.30.42.10">
    <property type="match status" value="1"/>
</dbReference>
<keyword evidence="3" id="KW-0378">Hydrolase</keyword>
<dbReference type="InterPro" id="IPR001940">
    <property type="entry name" value="Peptidase_S1C"/>
</dbReference>
<evidence type="ECO:0000256" key="2">
    <source>
        <dbReference type="ARBA" id="ARBA00022670"/>
    </source>
</evidence>
<evidence type="ECO:0000256" key="5">
    <source>
        <dbReference type="SAM" id="Phobius"/>
    </source>
</evidence>
<dbReference type="EMBL" id="JAPNOA010000027">
    <property type="protein sequence ID" value="MCY0965566.1"/>
    <property type="molecule type" value="Genomic_DNA"/>
</dbReference>
<dbReference type="PANTHER" id="PTHR22939">
    <property type="entry name" value="SERINE PROTEASE FAMILY S1C HTRA-RELATED"/>
    <property type="match status" value="1"/>
</dbReference>
<organism evidence="7 8">
    <name type="scientific">Parathalassolituus penaei</name>
    <dbReference type="NCBI Taxonomy" id="2997323"/>
    <lineage>
        <taxon>Bacteria</taxon>
        <taxon>Pseudomonadati</taxon>
        <taxon>Pseudomonadota</taxon>
        <taxon>Gammaproteobacteria</taxon>
        <taxon>Oceanospirillales</taxon>
        <taxon>Oceanospirillaceae</taxon>
        <taxon>Parathalassolituus</taxon>
    </lineage>
</organism>
<keyword evidence="5" id="KW-0812">Transmembrane</keyword>
<keyword evidence="4" id="KW-0720">Serine protease</keyword>
<dbReference type="PANTHER" id="PTHR22939:SF129">
    <property type="entry name" value="SERINE PROTEASE HTRA2, MITOCHONDRIAL"/>
    <property type="match status" value="1"/>
</dbReference>
<keyword evidence="5" id="KW-1133">Transmembrane helix</keyword>
<evidence type="ECO:0000313" key="7">
    <source>
        <dbReference type="EMBL" id="MCY0965566.1"/>
    </source>
</evidence>